<name>A0ABX1PU24_9RHOO</name>
<keyword evidence="4" id="KW-1185">Reference proteome</keyword>
<proteinExistence type="predicted"/>
<dbReference type="Proteomes" id="UP000623795">
    <property type="component" value="Unassembled WGS sequence"/>
</dbReference>
<feature type="chain" id="PRO_5045696735" evidence="1">
    <location>
        <begin position="22"/>
        <end position="93"/>
    </location>
</feature>
<dbReference type="EMBL" id="WTVN01000004">
    <property type="protein sequence ID" value="NMG42949.1"/>
    <property type="molecule type" value="Genomic_DNA"/>
</dbReference>
<dbReference type="InterPro" id="IPR025711">
    <property type="entry name" value="PepSY"/>
</dbReference>
<evidence type="ECO:0000259" key="2">
    <source>
        <dbReference type="Pfam" id="PF13670"/>
    </source>
</evidence>
<evidence type="ECO:0000256" key="1">
    <source>
        <dbReference type="SAM" id="SignalP"/>
    </source>
</evidence>
<protein>
    <submittedName>
        <fullName evidence="3">PepSY domain-containing protein</fullName>
    </submittedName>
</protein>
<reference evidence="3 4" key="1">
    <citation type="submission" date="2019-12" db="EMBL/GenBank/DDBJ databases">
        <title>Comparative genomics gives insights into the taxonomy of the Azoarcus-Aromatoleum group and reveals separate origins of nif in the plant-associated Azoarcus and non-plant-associated Aromatoleum sub-groups.</title>
        <authorList>
            <person name="Lafos M."/>
            <person name="Maluk M."/>
            <person name="Batista M."/>
            <person name="Junghare M."/>
            <person name="Carmona M."/>
            <person name="Faoro H."/>
            <person name="Cruz L.M."/>
            <person name="Battistoni F."/>
            <person name="De Souza E."/>
            <person name="Pedrosa F."/>
            <person name="Chen W.-M."/>
            <person name="Poole P.S."/>
            <person name="Dixon R.A."/>
            <person name="James E.K."/>
        </authorList>
    </citation>
    <scope>NUCLEOTIDE SEQUENCE [LARGE SCALE GENOMIC DNA]</scope>
    <source>
        <strain evidence="3 4">Td21</strain>
    </source>
</reference>
<dbReference type="Pfam" id="PF13670">
    <property type="entry name" value="PepSY_2"/>
    <property type="match status" value="1"/>
</dbReference>
<dbReference type="RefSeq" id="WP_169254865.1">
    <property type="nucleotide sequence ID" value="NZ_WTVN01000004.1"/>
</dbReference>
<feature type="domain" description="PepSY" evidence="2">
    <location>
        <begin position="6"/>
        <end position="86"/>
    </location>
</feature>
<evidence type="ECO:0000313" key="4">
    <source>
        <dbReference type="Proteomes" id="UP000623795"/>
    </source>
</evidence>
<organism evidence="3 4">
    <name type="scientific">Aromatoleum toluvorans</name>
    <dbReference type="NCBI Taxonomy" id="92002"/>
    <lineage>
        <taxon>Bacteria</taxon>
        <taxon>Pseudomonadati</taxon>
        <taxon>Pseudomonadota</taxon>
        <taxon>Betaproteobacteria</taxon>
        <taxon>Rhodocyclales</taxon>
        <taxon>Rhodocyclaceae</taxon>
        <taxon>Aromatoleum</taxon>
    </lineage>
</organism>
<gene>
    <name evidence="3" type="ORF">GPA22_04275</name>
</gene>
<keyword evidence="1" id="KW-0732">Signal</keyword>
<accession>A0ABX1PU24</accession>
<feature type="signal peptide" evidence="1">
    <location>
        <begin position="1"/>
        <end position="21"/>
    </location>
</feature>
<sequence length="93" mass="10061">MNVRHFTLAVAALLIGTSAYADPKCTAAPKDPQPAANSMRTLVDAGFKFQRAKVTKGDCYELKGTNTIGDRVEIYLDPAEGINVKTETKTEKS</sequence>
<evidence type="ECO:0000313" key="3">
    <source>
        <dbReference type="EMBL" id="NMG42949.1"/>
    </source>
</evidence>
<comment type="caution">
    <text evidence="3">The sequence shown here is derived from an EMBL/GenBank/DDBJ whole genome shotgun (WGS) entry which is preliminary data.</text>
</comment>